<dbReference type="AlphaFoldDB" id="A0A6P0UYG2"/>
<sequence length="245" mass="28250">MIHFFRKLRGKLLSENKLSQYFIYAIGEIVLVVLGILIALQINNWNEGRKARRAETRLMENILKDLKEDHENLKGDIEYLEAQKQLQKQLYLESRKLAEPIEGGRYDLILIVVDLYSITADNHKGAPDNISDEDIRSTLNKYFRDHTAAEVTIGELTETIKTEVRPFFKTLGGVNLQTVFDDSYYENNALNMDRLREEFGSPEFDSMLANLYVISSSVINKLQELLKLNEELSARISSTVNFQEP</sequence>
<feature type="transmembrane region" description="Helical" evidence="2">
    <location>
        <begin position="21"/>
        <end position="42"/>
    </location>
</feature>
<evidence type="ECO:0000313" key="3">
    <source>
        <dbReference type="EMBL" id="NER15486.1"/>
    </source>
</evidence>
<comment type="caution">
    <text evidence="3">The sequence shown here is derived from an EMBL/GenBank/DDBJ whole genome shotgun (WGS) entry which is preliminary data.</text>
</comment>
<dbReference type="Proteomes" id="UP000468581">
    <property type="component" value="Unassembled WGS sequence"/>
</dbReference>
<gene>
    <name evidence="3" type="ORF">GWK08_18675</name>
</gene>
<keyword evidence="4" id="KW-1185">Reference proteome</keyword>
<evidence type="ECO:0000256" key="1">
    <source>
        <dbReference type="SAM" id="Coils"/>
    </source>
</evidence>
<name>A0A6P0UYG2_9FLAO</name>
<keyword evidence="1" id="KW-0175">Coiled coil</keyword>
<evidence type="ECO:0000256" key="2">
    <source>
        <dbReference type="SAM" id="Phobius"/>
    </source>
</evidence>
<organism evidence="3 4">
    <name type="scientific">Leptobacterium flavescens</name>
    <dbReference type="NCBI Taxonomy" id="472055"/>
    <lineage>
        <taxon>Bacteria</taxon>
        <taxon>Pseudomonadati</taxon>
        <taxon>Bacteroidota</taxon>
        <taxon>Flavobacteriia</taxon>
        <taxon>Flavobacteriales</taxon>
        <taxon>Flavobacteriaceae</taxon>
        <taxon>Leptobacterium</taxon>
    </lineage>
</organism>
<reference evidence="3 4" key="1">
    <citation type="submission" date="2020-01" db="EMBL/GenBank/DDBJ databases">
        <title>Leptobacterium flavescens.</title>
        <authorList>
            <person name="Wang G."/>
        </authorList>
    </citation>
    <scope>NUCLEOTIDE SEQUENCE [LARGE SCALE GENOMIC DNA]</scope>
    <source>
        <strain evidence="3 4">KCTC 22160</strain>
    </source>
</reference>
<evidence type="ECO:0000313" key="4">
    <source>
        <dbReference type="Proteomes" id="UP000468581"/>
    </source>
</evidence>
<keyword evidence="2" id="KW-0472">Membrane</keyword>
<feature type="coiled-coil region" evidence="1">
    <location>
        <begin position="56"/>
        <end position="83"/>
    </location>
</feature>
<dbReference type="Pfam" id="PF19578">
    <property type="entry name" value="DUF6090"/>
    <property type="match status" value="1"/>
</dbReference>
<keyword evidence="2" id="KW-0812">Transmembrane</keyword>
<dbReference type="InterPro" id="IPR045749">
    <property type="entry name" value="DUF6090"/>
</dbReference>
<keyword evidence="2" id="KW-1133">Transmembrane helix</keyword>
<accession>A0A6P0UYG2</accession>
<dbReference type="EMBL" id="JAABOO010000004">
    <property type="protein sequence ID" value="NER15486.1"/>
    <property type="molecule type" value="Genomic_DNA"/>
</dbReference>
<protein>
    <submittedName>
        <fullName evidence="3">Uncharacterized protein</fullName>
    </submittedName>
</protein>
<proteinExistence type="predicted"/>
<dbReference type="RefSeq" id="WP_163608277.1">
    <property type="nucleotide sequence ID" value="NZ_JAABOO010000004.1"/>
</dbReference>